<dbReference type="InterPro" id="IPR034718">
    <property type="entry name" value="RlpA"/>
</dbReference>
<dbReference type="GO" id="GO:0071555">
    <property type="term" value="P:cell wall organization"/>
    <property type="evidence" value="ECO:0007669"/>
    <property type="project" value="UniProtKB-KW"/>
</dbReference>
<reference evidence="7 8" key="1">
    <citation type="submission" date="2020-08" db="EMBL/GenBank/DDBJ databases">
        <title>Genomic Encyclopedia of Type Strains, Phase IV (KMG-IV): sequencing the most valuable type-strain genomes for metagenomic binning, comparative biology and taxonomic classification.</title>
        <authorList>
            <person name="Goeker M."/>
        </authorList>
    </citation>
    <scope>NUCLEOTIDE SEQUENCE [LARGE SCALE GENOMIC DNA]</scope>
    <source>
        <strain evidence="7 8">DSM 5895</strain>
    </source>
</reference>
<feature type="region of interest" description="Disordered" evidence="5">
    <location>
        <begin position="228"/>
        <end position="252"/>
    </location>
</feature>
<name>A0A839Z989_9HYPH</name>
<evidence type="ECO:0000256" key="3">
    <source>
        <dbReference type="HAMAP-Rule" id="MF_02071"/>
    </source>
</evidence>
<dbReference type="GO" id="GO:0008932">
    <property type="term" value="F:lytic endotransglycosylase activity"/>
    <property type="evidence" value="ECO:0007669"/>
    <property type="project" value="UniProtKB-UniRule"/>
</dbReference>
<evidence type="ECO:0000256" key="4">
    <source>
        <dbReference type="RuleBase" id="RU003495"/>
    </source>
</evidence>
<keyword evidence="8" id="KW-1185">Reference proteome</keyword>
<dbReference type="InterPro" id="IPR009009">
    <property type="entry name" value="RlpA-like_DPBB"/>
</dbReference>
<dbReference type="InterPro" id="IPR036908">
    <property type="entry name" value="RlpA-like_sf"/>
</dbReference>
<dbReference type="Pfam" id="PF03330">
    <property type="entry name" value="DPBB_1"/>
    <property type="match status" value="1"/>
</dbReference>
<gene>
    <name evidence="3" type="primary">rlpA</name>
    <name evidence="7" type="ORF">FHS55_001917</name>
</gene>
<keyword evidence="7" id="KW-0449">Lipoprotein</keyword>
<comment type="caution">
    <text evidence="7">The sequence shown here is derived from an EMBL/GenBank/DDBJ whole genome shotgun (WGS) entry which is preliminary data.</text>
</comment>
<feature type="compositionally biased region" description="Low complexity" evidence="5">
    <location>
        <begin position="228"/>
        <end position="243"/>
    </location>
</feature>
<evidence type="ECO:0000313" key="8">
    <source>
        <dbReference type="Proteomes" id="UP000533469"/>
    </source>
</evidence>
<dbReference type="Gene3D" id="2.40.40.10">
    <property type="entry name" value="RlpA-like domain"/>
    <property type="match status" value="1"/>
</dbReference>
<dbReference type="EC" id="4.2.2.-" evidence="3"/>
<dbReference type="CDD" id="cd22268">
    <property type="entry name" value="DPBB_RlpA-like"/>
    <property type="match status" value="1"/>
</dbReference>
<dbReference type="GO" id="GO:0009279">
    <property type="term" value="C:cell outer membrane"/>
    <property type="evidence" value="ECO:0007669"/>
    <property type="project" value="TreeGrafter"/>
</dbReference>
<evidence type="ECO:0000256" key="1">
    <source>
        <dbReference type="ARBA" id="ARBA00023239"/>
    </source>
</evidence>
<dbReference type="InterPro" id="IPR012997">
    <property type="entry name" value="RplA"/>
</dbReference>
<comment type="function">
    <text evidence="3">Lytic transglycosylase with a strong preference for naked glycan strands that lack stem peptides.</text>
</comment>
<comment type="similarity">
    <text evidence="3 4">Belongs to the RlpA family.</text>
</comment>
<organism evidence="7 8">
    <name type="scientific">Ancylobacter tetraedralis</name>
    <dbReference type="NCBI Taxonomy" id="217068"/>
    <lineage>
        <taxon>Bacteria</taxon>
        <taxon>Pseudomonadati</taxon>
        <taxon>Pseudomonadota</taxon>
        <taxon>Alphaproteobacteria</taxon>
        <taxon>Hyphomicrobiales</taxon>
        <taxon>Xanthobacteraceae</taxon>
        <taxon>Ancylobacter</taxon>
    </lineage>
</organism>
<protein>
    <recommendedName>
        <fullName evidence="3">Endolytic peptidoglycan transglycosylase RlpA</fullName>
        <ecNumber evidence="3">4.2.2.-</ecNumber>
    </recommendedName>
</protein>
<dbReference type="EMBL" id="JACICD010000003">
    <property type="protein sequence ID" value="MBB3771318.1"/>
    <property type="molecule type" value="Genomic_DNA"/>
</dbReference>
<evidence type="ECO:0000256" key="2">
    <source>
        <dbReference type="ARBA" id="ARBA00023316"/>
    </source>
</evidence>
<dbReference type="GO" id="GO:0000270">
    <property type="term" value="P:peptidoglycan metabolic process"/>
    <property type="evidence" value="ECO:0007669"/>
    <property type="project" value="UniProtKB-UniRule"/>
</dbReference>
<keyword evidence="2 3" id="KW-0961">Cell wall biogenesis/degradation</keyword>
<dbReference type="SUPFAM" id="SSF50685">
    <property type="entry name" value="Barwin-like endoglucanases"/>
    <property type="match status" value="1"/>
</dbReference>
<evidence type="ECO:0000313" key="7">
    <source>
        <dbReference type="EMBL" id="MBB3771318.1"/>
    </source>
</evidence>
<evidence type="ECO:0000259" key="6">
    <source>
        <dbReference type="Pfam" id="PF03330"/>
    </source>
</evidence>
<dbReference type="RefSeq" id="WP_183189484.1">
    <property type="nucleotide sequence ID" value="NZ_JACICD010000003.1"/>
</dbReference>
<dbReference type="PANTHER" id="PTHR34183:SF1">
    <property type="entry name" value="ENDOLYTIC PEPTIDOGLYCAN TRANSGLYCOSYLASE RLPA"/>
    <property type="match status" value="1"/>
</dbReference>
<sequence length="363" mass="37547">MGTKPALVRANGVPARQPFTGLSRIAFVFGIGLVVANCTGGEKLSSSSNIDPRLGVAASPRVIAAGQPIPKGGGVYMVGKPYVVAGKTYVPQEPKNYKAEGLASWYGDNFHGRLTANGEVYDMHSIAAAHPTLPLPSYVRVTNLENGRAMTVRVNDRGPYHKNRLIDVSGRAADMLGIKGPGTAKVRVEYMGRAPIEGSDDIQLASSLRLNGAPAPNIMLASAAPVPVRSSAPAPSAPALADVPLPPSRPYDLGETQVAAASLEPAEMAPLQMAPARVAAAPVRQAAPVAMAAPARTAPKPNMQVASAQPVAQRPVQAQMQTPARRVASADQAPTGWVVGAQPVLGYAAEGVATPVDTGRGLY</sequence>
<keyword evidence="1 3" id="KW-0456">Lyase</keyword>
<proteinExistence type="inferred from homology"/>
<feature type="domain" description="RlpA-like protein double-psi beta-barrel" evidence="6">
    <location>
        <begin position="99"/>
        <end position="188"/>
    </location>
</feature>
<accession>A0A839Z989</accession>
<dbReference type="AlphaFoldDB" id="A0A839Z989"/>
<dbReference type="Proteomes" id="UP000533469">
    <property type="component" value="Unassembled WGS sequence"/>
</dbReference>
<dbReference type="HAMAP" id="MF_02071">
    <property type="entry name" value="RlpA"/>
    <property type="match status" value="1"/>
</dbReference>
<dbReference type="NCBIfam" id="TIGR00413">
    <property type="entry name" value="rlpA"/>
    <property type="match status" value="1"/>
</dbReference>
<evidence type="ECO:0000256" key="5">
    <source>
        <dbReference type="SAM" id="MobiDB-lite"/>
    </source>
</evidence>
<dbReference type="PANTHER" id="PTHR34183">
    <property type="entry name" value="ENDOLYTIC PEPTIDOGLYCAN TRANSGLYCOSYLASE RLPA"/>
    <property type="match status" value="1"/>
</dbReference>